<comment type="caution">
    <text evidence="1">The sequence shown here is derived from an EMBL/GenBank/DDBJ whole genome shotgun (WGS) entry which is preliminary data.</text>
</comment>
<gene>
    <name evidence="1" type="ORF">HPB47_013817</name>
</gene>
<evidence type="ECO:0000313" key="1">
    <source>
        <dbReference type="EMBL" id="KAG0444415.1"/>
    </source>
</evidence>
<protein>
    <submittedName>
        <fullName evidence="1">Uncharacterized protein</fullName>
    </submittedName>
</protein>
<dbReference type="EMBL" id="JABSTQ010002048">
    <property type="protein sequence ID" value="KAG0444415.1"/>
    <property type="molecule type" value="Genomic_DNA"/>
</dbReference>
<accession>A0AC60QXJ4</accession>
<dbReference type="Proteomes" id="UP000805193">
    <property type="component" value="Unassembled WGS sequence"/>
</dbReference>
<evidence type="ECO:0000313" key="2">
    <source>
        <dbReference type="Proteomes" id="UP000805193"/>
    </source>
</evidence>
<keyword evidence="2" id="KW-1185">Reference proteome</keyword>
<name>A0AC60QXJ4_IXOPE</name>
<organism evidence="1 2">
    <name type="scientific">Ixodes persulcatus</name>
    <name type="common">Taiga tick</name>
    <dbReference type="NCBI Taxonomy" id="34615"/>
    <lineage>
        <taxon>Eukaryota</taxon>
        <taxon>Metazoa</taxon>
        <taxon>Ecdysozoa</taxon>
        <taxon>Arthropoda</taxon>
        <taxon>Chelicerata</taxon>
        <taxon>Arachnida</taxon>
        <taxon>Acari</taxon>
        <taxon>Parasitiformes</taxon>
        <taxon>Ixodida</taxon>
        <taxon>Ixodoidea</taxon>
        <taxon>Ixodidae</taxon>
        <taxon>Ixodinae</taxon>
        <taxon>Ixodes</taxon>
    </lineage>
</organism>
<sequence length="378" mass="41349">MLRPPRTRAGRGIELLSAARDRWVRAKPRSPGMGAAGAPSPPDDDARTAGEAQVAPPSPDCSPASTSSKFIAGPPHPASFPVDRNVVAASATARSSREQTLTSPPLPSATPATAAEEVGRRYPFPAPPRTWQRALDNDSAFREWIFEGSQSTGTLRSPRQFPRALFERYSNGETTFLRGCDRSEDRGAGLAHNPPLLFLPGSRLRATSPSRAYWDSPVVWLPRGICARGSAGRRRLAKNKRQRTPHPSLMLCIPRSSPGGSRGRTKGTEGHTRKRVSDELVRRLVRRQRDDDERCRGRRTDGDSQADVHRDGDAEVGPAWVVVVVVSIRSERIAGLGARASWAKLAHQQRGAPVRRHCRGKRRARPGAREAPCRPPGR</sequence>
<reference evidence="1 2" key="1">
    <citation type="journal article" date="2020" name="Cell">
        <title>Large-Scale Comparative Analyses of Tick Genomes Elucidate Their Genetic Diversity and Vector Capacities.</title>
        <authorList>
            <consortium name="Tick Genome and Microbiome Consortium (TIGMIC)"/>
            <person name="Jia N."/>
            <person name="Wang J."/>
            <person name="Shi W."/>
            <person name="Du L."/>
            <person name="Sun Y."/>
            <person name="Zhan W."/>
            <person name="Jiang J.F."/>
            <person name="Wang Q."/>
            <person name="Zhang B."/>
            <person name="Ji P."/>
            <person name="Bell-Sakyi L."/>
            <person name="Cui X.M."/>
            <person name="Yuan T.T."/>
            <person name="Jiang B.G."/>
            <person name="Yang W.F."/>
            <person name="Lam T.T."/>
            <person name="Chang Q.C."/>
            <person name="Ding S.J."/>
            <person name="Wang X.J."/>
            <person name="Zhu J.G."/>
            <person name="Ruan X.D."/>
            <person name="Zhao L."/>
            <person name="Wei J.T."/>
            <person name="Ye R.Z."/>
            <person name="Que T.C."/>
            <person name="Du C.H."/>
            <person name="Zhou Y.H."/>
            <person name="Cheng J.X."/>
            <person name="Dai P.F."/>
            <person name="Guo W.B."/>
            <person name="Han X.H."/>
            <person name="Huang E.J."/>
            <person name="Li L.F."/>
            <person name="Wei W."/>
            <person name="Gao Y.C."/>
            <person name="Liu J.Z."/>
            <person name="Shao H.Z."/>
            <person name="Wang X."/>
            <person name="Wang C.C."/>
            <person name="Yang T.C."/>
            <person name="Huo Q.B."/>
            <person name="Li W."/>
            <person name="Chen H.Y."/>
            <person name="Chen S.E."/>
            <person name="Zhou L.G."/>
            <person name="Ni X.B."/>
            <person name="Tian J.H."/>
            <person name="Sheng Y."/>
            <person name="Liu T."/>
            <person name="Pan Y.S."/>
            <person name="Xia L.Y."/>
            <person name="Li J."/>
            <person name="Zhao F."/>
            <person name="Cao W.C."/>
        </authorList>
    </citation>
    <scope>NUCLEOTIDE SEQUENCE [LARGE SCALE GENOMIC DNA]</scope>
    <source>
        <strain evidence="1">Iper-2018</strain>
    </source>
</reference>
<proteinExistence type="predicted"/>